<dbReference type="InterPro" id="IPR036249">
    <property type="entry name" value="Thioredoxin-like_sf"/>
</dbReference>
<accession>A0ABX2P290</accession>
<dbReference type="PROSITE" id="PS51352">
    <property type="entry name" value="THIOREDOXIN_2"/>
    <property type="match status" value="1"/>
</dbReference>
<keyword evidence="8" id="KW-1185">Reference proteome</keyword>
<dbReference type="CDD" id="cd02966">
    <property type="entry name" value="TlpA_like_family"/>
    <property type="match status" value="1"/>
</dbReference>
<dbReference type="EMBL" id="JABXXV010000001">
    <property type="protein sequence ID" value="NVN45605.1"/>
    <property type="molecule type" value="Genomic_DNA"/>
</dbReference>
<dbReference type="InterPro" id="IPR000866">
    <property type="entry name" value="AhpC/TSA"/>
</dbReference>
<keyword evidence="2" id="KW-0201">Cytochrome c-type biogenesis</keyword>
<feature type="signal peptide" evidence="5">
    <location>
        <begin position="1"/>
        <end position="23"/>
    </location>
</feature>
<organism evidence="7 8">
    <name type="scientific">Asaia spathodeae</name>
    <dbReference type="NCBI Taxonomy" id="657016"/>
    <lineage>
        <taxon>Bacteria</taxon>
        <taxon>Pseudomonadati</taxon>
        <taxon>Pseudomonadota</taxon>
        <taxon>Alphaproteobacteria</taxon>
        <taxon>Acetobacterales</taxon>
        <taxon>Acetobacteraceae</taxon>
        <taxon>Asaia</taxon>
    </lineage>
</organism>
<protein>
    <submittedName>
        <fullName evidence="7">TlpA family protein disulfide reductase</fullName>
    </submittedName>
</protein>
<gene>
    <name evidence="7" type="ORF">HW542_02140</name>
</gene>
<keyword evidence="5" id="KW-0732">Signal</keyword>
<sequence length="350" mass="38202">MYRSLCRLIATGSAVFSISQALAAEAPPPQPAPDSLAFIAEDPALSALIGRAAPDLRYTTLDNHTVDLGALYGHKPIYLKLWATYCIPCRAQMPEYEALYRKYADRIAFLAVDIGFGEKPEKVAAFVARAGLTMPVVIDDGRLSNWLQIKATPLHVLIDSTGRVAYAGHQDGPALQAALDRLTRPAPSTGRIAPSDVGQQAVFRIGENVASFAKSKASGPLYLAPAHQKHAVLFTAPWCESYLKELEPRTARHCAMFRAIAQRSVSTHALRWTAVASRLWTEESDLAPFQKQLGPDINLVLDRNASVFARFGVRQIPAIALIDANGRLQDMIDADDSQAERRLTAFTKAP</sequence>
<dbReference type="Pfam" id="PF00578">
    <property type="entry name" value="AhpC-TSA"/>
    <property type="match status" value="1"/>
</dbReference>
<dbReference type="Gene3D" id="3.40.30.10">
    <property type="entry name" value="Glutaredoxin"/>
    <property type="match status" value="2"/>
</dbReference>
<evidence type="ECO:0000256" key="5">
    <source>
        <dbReference type="SAM" id="SignalP"/>
    </source>
</evidence>
<evidence type="ECO:0000256" key="4">
    <source>
        <dbReference type="ARBA" id="ARBA00023284"/>
    </source>
</evidence>
<evidence type="ECO:0000313" key="7">
    <source>
        <dbReference type="EMBL" id="NVN45605.1"/>
    </source>
</evidence>
<feature type="domain" description="Thioredoxin" evidence="6">
    <location>
        <begin position="47"/>
        <end position="184"/>
    </location>
</feature>
<comment type="subcellular location">
    <subcellularLocation>
        <location evidence="1">Cell envelope</location>
    </subcellularLocation>
</comment>
<dbReference type="InterPro" id="IPR013766">
    <property type="entry name" value="Thioredoxin_domain"/>
</dbReference>
<keyword evidence="4" id="KW-0676">Redox-active center</keyword>
<evidence type="ECO:0000256" key="3">
    <source>
        <dbReference type="ARBA" id="ARBA00023157"/>
    </source>
</evidence>
<dbReference type="PANTHER" id="PTHR42852">
    <property type="entry name" value="THIOL:DISULFIDE INTERCHANGE PROTEIN DSBE"/>
    <property type="match status" value="1"/>
</dbReference>
<evidence type="ECO:0000256" key="2">
    <source>
        <dbReference type="ARBA" id="ARBA00022748"/>
    </source>
</evidence>
<comment type="caution">
    <text evidence="7">The sequence shown here is derived from an EMBL/GenBank/DDBJ whole genome shotgun (WGS) entry which is preliminary data.</text>
</comment>
<name>A0ABX2P290_9PROT</name>
<evidence type="ECO:0000256" key="1">
    <source>
        <dbReference type="ARBA" id="ARBA00004196"/>
    </source>
</evidence>
<dbReference type="Proteomes" id="UP001516351">
    <property type="component" value="Unassembled WGS sequence"/>
</dbReference>
<dbReference type="InterPro" id="IPR050553">
    <property type="entry name" value="Thioredoxin_ResA/DsbE_sf"/>
</dbReference>
<proteinExistence type="predicted"/>
<evidence type="ECO:0000259" key="6">
    <source>
        <dbReference type="PROSITE" id="PS51352"/>
    </source>
</evidence>
<dbReference type="RefSeq" id="WP_267310711.1">
    <property type="nucleotide sequence ID" value="NZ_JABXXV010000001.1"/>
</dbReference>
<reference evidence="7 8" key="1">
    <citation type="submission" date="2020-06" db="EMBL/GenBank/DDBJ databases">
        <title>Synonyms of Asaia species.</title>
        <authorList>
            <person name="Sombolestani A."/>
        </authorList>
    </citation>
    <scope>NUCLEOTIDE SEQUENCE [LARGE SCALE GENOMIC DNA]</scope>
    <source>
        <strain evidence="7 8">LMG 27047</strain>
    </source>
</reference>
<evidence type="ECO:0000313" key="8">
    <source>
        <dbReference type="Proteomes" id="UP001516351"/>
    </source>
</evidence>
<feature type="chain" id="PRO_5046757806" evidence="5">
    <location>
        <begin position="24"/>
        <end position="350"/>
    </location>
</feature>
<dbReference type="SUPFAM" id="SSF52833">
    <property type="entry name" value="Thioredoxin-like"/>
    <property type="match status" value="2"/>
</dbReference>
<dbReference type="PANTHER" id="PTHR42852:SF6">
    <property type="entry name" value="THIOL:DISULFIDE INTERCHANGE PROTEIN DSBE"/>
    <property type="match status" value="1"/>
</dbReference>
<keyword evidence="3" id="KW-1015">Disulfide bond</keyword>